<accession>A0A0F9TBS2</accession>
<sequence>MKLTKLLYRYQEAAQLLSVSTATIRRLVEEGKLTRVLTRGSRRSARITADSLERYVSQMEQLNGSALKPT</sequence>
<dbReference type="AlphaFoldDB" id="A0A0F9TBS2"/>
<dbReference type="InterPro" id="IPR010093">
    <property type="entry name" value="SinI_DNA-bd"/>
</dbReference>
<dbReference type="InterPro" id="IPR009061">
    <property type="entry name" value="DNA-bd_dom_put_sf"/>
</dbReference>
<proteinExistence type="predicted"/>
<protein>
    <recommendedName>
        <fullName evidence="1">Helix-turn-helix domain-containing protein</fullName>
    </recommendedName>
</protein>
<dbReference type="Gene3D" id="1.10.1660.10">
    <property type="match status" value="1"/>
</dbReference>
<comment type="caution">
    <text evidence="2">The sequence shown here is derived from an EMBL/GenBank/DDBJ whole genome shotgun (WGS) entry which is preliminary data.</text>
</comment>
<organism evidence="2">
    <name type="scientific">marine sediment metagenome</name>
    <dbReference type="NCBI Taxonomy" id="412755"/>
    <lineage>
        <taxon>unclassified sequences</taxon>
        <taxon>metagenomes</taxon>
        <taxon>ecological metagenomes</taxon>
    </lineage>
</organism>
<dbReference type="NCBIfam" id="TIGR01764">
    <property type="entry name" value="excise"/>
    <property type="match status" value="1"/>
</dbReference>
<gene>
    <name evidence="2" type="ORF">LCGC14_0673670</name>
</gene>
<dbReference type="GO" id="GO:0003677">
    <property type="term" value="F:DNA binding"/>
    <property type="evidence" value="ECO:0007669"/>
    <property type="project" value="InterPro"/>
</dbReference>
<reference evidence="2" key="1">
    <citation type="journal article" date="2015" name="Nature">
        <title>Complex archaea that bridge the gap between prokaryotes and eukaryotes.</title>
        <authorList>
            <person name="Spang A."/>
            <person name="Saw J.H."/>
            <person name="Jorgensen S.L."/>
            <person name="Zaremba-Niedzwiedzka K."/>
            <person name="Martijn J."/>
            <person name="Lind A.E."/>
            <person name="van Eijk R."/>
            <person name="Schleper C."/>
            <person name="Guy L."/>
            <person name="Ettema T.J."/>
        </authorList>
    </citation>
    <scope>NUCLEOTIDE SEQUENCE</scope>
</reference>
<evidence type="ECO:0000259" key="1">
    <source>
        <dbReference type="Pfam" id="PF12728"/>
    </source>
</evidence>
<evidence type="ECO:0000313" key="2">
    <source>
        <dbReference type="EMBL" id="KKN46391.1"/>
    </source>
</evidence>
<feature type="domain" description="Helix-turn-helix" evidence="1">
    <location>
        <begin position="8"/>
        <end position="58"/>
    </location>
</feature>
<name>A0A0F9TBS2_9ZZZZ</name>
<dbReference type="InterPro" id="IPR041657">
    <property type="entry name" value="HTH_17"/>
</dbReference>
<dbReference type="SUPFAM" id="SSF46955">
    <property type="entry name" value="Putative DNA-binding domain"/>
    <property type="match status" value="1"/>
</dbReference>
<dbReference type="Pfam" id="PF12728">
    <property type="entry name" value="HTH_17"/>
    <property type="match status" value="1"/>
</dbReference>
<dbReference type="EMBL" id="LAZR01001334">
    <property type="protein sequence ID" value="KKN46391.1"/>
    <property type="molecule type" value="Genomic_DNA"/>
</dbReference>